<sequence>SSSSHFYFFFHNSRRQNFSGVSDDSIISRIFKCLSCQFNP</sequence>
<dbReference type="WBParaSite" id="PgR151_g013_t02">
    <property type="protein sequence ID" value="PgR151_g013_t02"/>
    <property type="gene ID" value="PgR151_g013"/>
</dbReference>
<evidence type="ECO:0000313" key="1">
    <source>
        <dbReference type="Proteomes" id="UP000887569"/>
    </source>
</evidence>
<keyword evidence="1" id="KW-1185">Reference proteome</keyword>
<protein>
    <submittedName>
        <fullName evidence="2">Alpha-2-macroglobulin RAP C-terminal domain-containing protein</fullName>
    </submittedName>
</protein>
<accession>A0A915CG23</accession>
<evidence type="ECO:0000313" key="2">
    <source>
        <dbReference type="WBParaSite" id="PgR151_g013_t02"/>
    </source>
</evidence>
<dbReference type="AlphaFoldDB" id="A0A915CG23"/>
<proteinExistence type="predicted"/>
<dbReference type="Proteomes" id="UP000887569">
    <property type="component" value="Unplaced"/>
</dbReference>
<organism evidence="1 2">
    <name type="scientific">Parascaris univalens</name>
    <name type="common">Nematode worm</name>
    <dbReference type="NCBI Taxonomy" id="6257"/>
    <lineage>
        <taxon>Eukaryota</taxon>
        <taxon>Metazoa</taxon>
        <taxon>Ecdysozoa</taxon>
        <taxon>Nematoda</taxon>
        <taxon>Chromadorea</taxon>
        <taxon>Rhabditida</taxon>
        <taxon>Spirurina</taxon>
        <taxon>Ascaridomorpha</taxon>
        <taxon>Ascaridoidea</taxon>
        <taxon>Ascarididae</taxon>
        <taxon>Parascaris</taxon>
    </lineage>
</organism>
<name>A0A915CG23_PARUN</name>
<reference evidence="2" key="1">
    <citation type="submission" date="2022-11" db="UniProtKB">
        <authorList>
            <consortium name="WormBaseParasite"/>
        </authorList>
    </citation>
    <scope>IDENTIFICATION</scope>
</reference>